<evidence type="ECO:0000313" key="9">
    <source>
        <dbReference type="Proteomes" id="UP000033483"/>
    </source>
</evidence>
<comment type="caution">
    <text evidence="8">The sequence shown here is derived from an EMBL/GenBank/DDBJ whole genome shotgun (WGS) entry which is preliminary data.</text>
</comment>
<name>A0A0F4ZAG4_9PEZI</name>
<proteinExistence type="predicted"/>
<dbReference type="InterPro" id="IPR020846">
    <property type="entry name" value="MFS_dom"/>
</dbReference>
<organism evidence="8 9">
    <name type="scientific">Thielaviopsis punctulata</name>
    <dbReference type="NCBI Taxonomy" id="72032"/>
    <lineage>
        <taxon>Eukaryota</taxon>
        <taxon>Fungi</taxon>
        <taxon>Dikarya</taxon>
        <taxon>Ascomycota</taxon>
        <taxon>Pezizomycotina</taxon>
        <taxon>Sordariomycetes</taxon>
        <taxon>Hypocreomycetidae</taxon>
        <taxon>Microascales</taxon>
        <taxon>Ceratocystidaceae</taxon>
        <taxon>Thielaviopsis</taxon>
    </lineage>
</organism>
<feature type="transmembrane region" description="Helical" evidence="6">
    <location>
        <begin position="373"/>
        <end position="391"/>
    </location>
</feature>
<feature type="transmembrane region" description="Helical" evidence="6">
    <location>
        <begin position="304"/>
        <end position="324"/>
    </location>
</feature>
<gene>
    <name evidence="8" type="ORF">TD95_003477</name>
</gene>
<evidence type="ECO:0000256" key="5">
    <source>
        <dbReference type="SAM" id="MobiDB-lite"/>
    </source>
</evidence>
<comment type="subcellular location">
    <subcellularLocation>
        <location evidence="1">Membrane</location>
        <topology evidence="1">Multi-pass membrane protein</topology>
    </subcellularLocation>
</comment>
<dbReference type="PANTHER" id="PTHR42718:SF1">
    <property type="entry name" value="LOW AFFINITY AMMONIUM TRANSPORTER"/>
    <property type="match status" value="1"/>
</dbReference>
<protein>
    <recommendedName>
        <fullName evidence="7">Major facilitator superfamily (MFS) profile domain-containing protein</fullName>
    </recommendedName>
</protein>
<sequence>MASQTINIQITIDQPKPGDSAQATNSITADSSPPTISINLTDQQQQQQQQPQQQHAQNPSPVPTAPARAFISTLQHDASAFDDPKNLAMTLGPGKSRVQFLPTTNVSSDTKAYGFDEEDAPGADPEPAGESVWLADQMSKPRRFLFVTIACLTQFCTQGSLMNTLVQLRVIGESFHVSKPGDLAWLVAGYSLTVGTFIIFSGRLGDVFGHARLTILGLAWFTVWTAVCGFSSHASFFLFVVARVCQGIGPAFSLPNALALLGSAYPPGPRKTMAFSFFGASAPCGAIISALFAGVFDKVATWPWAYYSMALVLATITLAAFLVLPRDHTTTVITLKSSFTDLDIPGAFLGIVGLVLFNFAWNQAPSVGWGSAEVLATIVIGAVMFCVFIYYELKIASSPLIPPDVILNRNVGFVLGAVLFGWGTFGIWSMYLIQIIEEIRHKSPLITSIWLIPLAPMGVLAAIMTGWFLGPLAVPAPVVMLIALVAFMTGTILTATVPTDQTYWGQIFLSVIVIPFGMDMSFPAATLIMSNSVPRKNQGVAASLVNTVVNYGVSLGVGYAGTVEVKFNHGGKTQSDMLTGFRAALYMGVILAGIGVVLCIAFLWLFIRDHDKNVENLTSGTEVETSDEREKR</sequence>
<keyword evidence="9" id="KW-1185">Reference proteome</keyword>
<keyword evidence="2 6" id="KW-0812">Transmembrane</keyword>
<evidence type="ECO:0000256" key="2">
    <source>
        <dbReference type="ARBA" id="ARBA00022692"/>
    </source>
</evidence>
<dbReference type="PANTHER" id="PTHR42718">
    <property type="entry name" value="MAJOR FACILITATOR SUPERFAMILY MULTIDRUG TRANSPORTER MFSC"/>
    <property type="match status" value="1"/>
</dbReference>
<accession>A0A0F4ZAG4</accession>
<dbReference type="InterPro" id="IPR011701">
    <property type="entry name" value="MFS"/>
</dbReference>
<keyword evidence="4 6" id="KW-0472">Membrane</keyword>
<dbReference type="EMBL" id="LAEV01001794">
    <property type="protein sequence ID" value="KKA27280.1"/>
    <property type="molecule type" value="Genomic_DNA"/>
</dbReference>
<feature type="region of interest" description="Disordered" evidence="5">
    <location>
        <begin position="1"/>
        <end position="65"/>
    </location>
</feature>
<dbReference type="PROSITE" id="PS50850">
    <property type="entry name" value="MFS"/>
    <property type="match status" value="1"/>
</dbReference>
<evidence type="ECO:0000256" key="3">
    <source>
        <dbReference type="ARBA" id="ARBA00022989"/>
    </source>
</evidence>
<feature type="transmembrane region" description="Helical" evidence="6">
    <location>
        <begin position="583"/>
        <end position="607"/>
    </location>
</feature>
<dbReference type="GO" id="GO:0022857">
    <property type="term" value="F:transmembrane transporter activity"/>
    <property type="evidence" value="ECO:0007669"/>
    <property type="project" value="InterPro"/>
</dbReference>
<feature type="transmembrane region" description="Helical" evidence="6">
    <location>
        <begin position="213"/>
        <end position="242"/>
    </location>
</feature>
<feature type="compositionally biased region" description="Polar residues" evidence="5">
    <location>
        <begin position="21"/>
        <end position="42"/>
    </location>
</feature>
<feature type="compositionally biased region" description="Polar residues" evidence="5">
    <location>
        <begin position="1"/>
        <end position="12"/>
    </location>
</feature>
<evidence type="ECO:0000256" key="6">
    <source>
        <dbReference type="SAM" id="Phobius"/>
    </source>
</evidence>
<feature type="transmembrane region" description="Helical" evidence="6">
    <location>
        <begin position="144"/>
        <end position="163"/>
    </location>
</feature>
<dbReference type="OrthoDB" id="2428527at2759"/>
<feature type="transmembrane region" description="Helical" evidence="6">
    <location>
        <begin position="273"/>
        <end position="292"/>
    </location>
</feature>
<dbReference type="AlphaFoldDB" id="A0A0F4ZAG4"/>
<reference evidence="8 9" key="1">
    <citation type="submission" date="2015-03" db="EMBL/GenBank/DDBJ databases">
        <authorList>
            <person name="Radwan O."/>
            <person name="Al-Naeli F.A."/>
            <person name="Rendon G.A."/>
            <person name="Fields C."/>
        </authorList>
    </citation>
    <scope>NUCLEOTIDE SEQUENCE [LARGE SCALE GENOMIC DNA]</scope>
    <source>
        <strain evidence="8">CR-DP1</strain>
    </source>
</reference>
<feature type="transmembrane region" description="Helical" evidence="6">
    <location>
        <begin position="507"/>
        <end position="528"/>
    </location>
</feature>
<evidence type="ECO:0000313" key="8">
    <source>
        <dbReference type="EMBL" id="KKA27280.1"/>
    </source>
</evidence>
<dbReference type="SUPFAM" id="SSF103473">
    <property type="entry name" value="MFS general substrate transporter"/>
    <property type="match status" value="1"/>
</dbReference>
<feature type="transmembrane region" description="Helical" evidence="6">
    <location>
        <begin position="183"/>
        <end position="201"/>
    </location>
</feature>
<feature type="transmembrane region" description="Helical" evidence="6">
    <location>
        <begin position="411"/>
        <end position="433"/>
    </location>
</feature>
<feature type="compositionally biased region" description="Low complexity" evidence="5">
    <location>
        <begin position="43"/>
        <end position="54"/>
    </location>
</feature>
<dbReference type="Gene3D" id="1.20.1250.20">
    <property type="entry name" value="MFS general substrate transporter like domains"/>
    <property type="match status" value="2"/>
</dbReference>
<keyword evidence="3 6" id="KW-1133">Transmembrane helix</keyword>
<evidence type="ECO:0000256" key="4">
    <source>
        <dbReference type="ARBA" id="ARBA00023136"/>
    </source>
</evidence>
<dbReference type="CDD" id="cd17476">
    <property type="entry name" value="MFS_Amf1_MDR_like"/>
    <property type="match status" value="1"/>
</dbReference>
<feature type="transmembrane region" description="Helical" evidence="6">
    <location>
        <begin position="445"/>
        <end position="468"/>
    </location>
</feature>
<evidence type="ECO:0000259" key="7">
    <source>
        <dbReference type="PROSITE" id="PS50850"/>
    </source>
</evidence>
<evidence type="ECO:0000256" key="1">
    <source>
        <dbReference type="ARBA" id="ARBA00004141"/>
    </source>
</evidence>
<dbReference type="GO" id="GO:0016020">
    <property type="term" value="C:membrane"/>
    <property type="evidence" value="ECO:0007669"/>
    <property type="project" value="UniProtKB-SubCell"/>
</dbReference>
<dbReference type="InterPro" id="IPR036259">
    <property type="entry name" value="MFS_trans_sf"/>
</dbReference>
<dbReference type="Pfam" id="PF07690">
    <property type="entry name" value="MFS_1"/>
    <property type="match status" value="1"/>
</dbReference>
<feature type="domain" description="Major facilitator superfamily (MFS) profile" evidence="7">
    <location>
        <begin position="143"/>
        <end position="611"/>
    </location>
</feature>
<feature type="transmembrane region" description="Helical" evidence="6">
    <location>
        <begin position="474"/>
        <end position="495"/>
    </location>
</feature>
<dbReference type="Proteomes" id="UP000033483">
    <property type="component" value="Unassembled WGS sequence"/>
</dbReference>
<feature type="transmembrane region" description="Helical" evidence="6">
    <location>
        <begin position="344"/>
        <end position="361"/>
    </location>
</feature>